<evidence type="ECO:0000256" key="3">
    <source>
        <dbReference type="ARBA" id="ARBA00025793"/>
    </source>
</evidence>
<evidence type="ECO:0000313" key="6">
    <source>
        <dbReference type="Proteomes" id="UP000829196"/>
    </source>
</evidence>
<comment type="subcellular location">
    <subcellularLocation>
        <location evidence="1">Membrane</location>
        <topology evidence="1">Single-pass membrane protein</topology>
    </subcellularLocation>
</comment>
<dbReference type="InterPro" id="IPR027643">
    <property type="entry name" value="Formin-like_plant"/>
</dbReference>
<evidence type="ECO:0000256" key="2">
    <source>
        <dbReference type="ARBA" id="ARBA00022729"/>
    </source>
</evidence>
<dbReference type="AlphaFoldDB" id="A0A8T3AHJ5"/>
<sequence>MQNDSSKENLDTDSAKTKLKPFFWDKVMANPDQSMVWHQLKARSFQFNEEMIETLFGYNADKSRNDSKRDFGNDSSGQRIQILEQKKSHNLAISLKAHNVKVEEVCDALMEGNELPIELLHTLLRMAPTSDEELKLRLFNDDSVFLGPAEQLLKAMVNIPFAFKSIDALLFMTSFEEESSG</sequence>
<organism evidence="5 6">
    <name type="scientific">Dendrobium nobile</name>
    <name type="common">Orchid</name>
    <dbReference type="NCBI Taxonomy" id="94219"/>
    <lineage>
        <taxon>Eukaryota</taxon>
        <taxon>Viridiplantae</taxon>
        <taxon>Streptophyta</taxon>
        <taxon>Embryophyta</taxon>
        <taxon>Tracheophyta</taxon>
        <taxon>Spermatophyta</taxon>
        <taxon>Magnoliopsida</taxon>
        <taxon>Liliopsida</taxon>
        <taxon>Asparagales</taxon>
        <taxon>Orchidaceae</taxon>
        <taxon>Epidendroideae</taxon>
        <taxon>Malaxideae</taxon>
        <taxon>Dendrobiinae</taxon>
        <taxon>Dendrobium</taxon>
    </lineage>
</organism>
<feature type="domain" description="FH2" evidence="4">
    <location>
        <begin position="9"/>
        <end position="181"/>
    </location>
</feature>
<dbReference type="InterPro" id="IPR015425">
    <property type="entry name" value="FH2_Formin"/>
</dbReference>
<dbReference type="PANTHER" id="PTHR23213:SF269">
    <property type="entry name" value="FORMIN-LIKE PROTEIN 5"/>
    <property type="match status" value="1"/>
</dbReference>
<evidence type="ECO:0000259" key="4">
    <source>
        <dbReference type="PROSITE" id="PS51444"/>
    </source>
</evidence>
<dbReference type="PROSITE" id="PS51444">
    <property type="entry name" value="FH2"/>
    <property type="match status" value="1"/>
</dbReference>
<dbReference type="Proteomes" id="UP000829196">
    <property type="component" value="Unassembled WGS sequence"/>
</dbReference>
<comment type="caution">
    <text evidence="5">The sequence shown here is derived from an EMBL/GenBank/DDBJ whole genome shotgun (WGS) entry which is preliminary data.</text>
</comment>
<dbReference type="SMR" id="A0A8T3AHJ5"/>
<evidence type="ECO:0000313" key="5">
    <source>
        <dbReference type="EMBL" id="KAI0495777.1"/>
    </source>
</evidence>
<comment type="similarity">
    <text evidence="3">Belongs to the formin-like family. Class-I subfamily.</text>
</comment>
<dbReference type="OrthoDB" id="1668162at2759"/>
<proteinExistence type="inferred from homology"/>
<accession>A0A8T3AHJ5</accession>
<keyword evidence="2" id="KW-0732">Signal</keyword>
<name>A0A8T3AHJ5_DENNO</name>
<dbReference type="GO" id="GO:0045010">
    <property type="term" value="P:actin nucleation"/>
    <property type="evidence" value="ECO:0007669"/>
    <property type="project" value="InterPro"/>
</dbReference>
<dbReference type="PANTHER" id="PTHR23213">
    <property type="entry name" value="FORMIN-RELATED"/>
    <property type="match status" value="1"/>
</dbReference>
<dbReference type="Gene3D" id="1.20.58.2220">
    <property type="entry name" value="Formin, FH2 domain"/>
    <property type="match status" value="1"/>
</dbReference>
<keyword evidence="6" id="KW-1185">Reference proteome</keyword>
<dbReference type="GO" id="GO:0051015">
    <property type="term" value="F:actin filament binding"/>
    <property type="evidence" value="ECO:0007669"/>
    <property type="project" value="InterPro"/>
</dbReference>
<evidence type="ECO:0000256" key="1">
    <source>
        <dbReference type="ARBA" id="ARBA00004167"/>
    </source>
</evidence>
<dbReference type="Pfam" id="PF02181">
    <property type="entry name" value="FH2"/>
    <property type="match status" value="1"/>
</dbReference>
<reference evidence="5" key="1">
    <citation type="journal article" date="2022" name="Front. Genet.">
        <title>Chromosome-Scale Assembly of the Dendrobium nobile Genome Provides Insights Into the Molecular Mechanism of the Biosynthesis of the Medicinal Active Ingredient of Dendrobium.</title>
        <authorList>
            <person name="Xu Q."/>
            <person name="Niu S.-C."/>
            <person name="Li K.-L."/>
            <person name="Zheng P.-J."/>
            <person name="Zhang X.-J."/>
            <person name="Jia Y."/>
            <person name="Liu Y."/>
            <person name="Niu Y.-X."/>
            <person name="Yu L.-H."/>
            <person name="Chen D.-F."/>
            <person name="Zhang G.-Q."/>
        </authorList>
    </citation>
    <scope>NUCLEOTIDE SEQUENCE</scope>
    <source>
        <tissue evidence="5">Leaf</tissue>
    </source>
</reference>
<dbReference type="SUPFAM" id="SSF101447">
    <property type="entry name" value="Formin homology 2 domain (FH2 domain)"/>
    <property type="match status" value="1"/>
</dbReference>
<dbReference type="GO" id="GO:0016020">
    <property type="term" value="C:membrane"/>
    <property type="evidence" value="ECO:0007669"/>
    <property type="project" value="UniProtKB-SubCell"/>
</dbReference>
<dbReference type="EMBL" id="JAGYWB010000016">
    <property type="protein sequence ID" value="KAI0495777.1"/>
    <property type="molecule type" value="Genomic_DNA"/>
</dbReference>
<protein>
    <recommendedName>
        <fullName evidence="4">FH2 domain-containing protein</fullName>
    </recommendedName>
</protein>
<dbReference type="InterPro" id="IPR042201">
    <property type="entry name" value="FH2_Formin_sf"/>
</dbReference>
<gene>
    <name evidence="5" type="ORF">KFK09_022080</name>
</gene>